<gene>
    <name evidence="2" type="ORF">SAMN04488570_2863</name>
</gene>
<dbReference type="EMBL" id="LT629757">
    <property type="protein sequence ID" value="SDS85300.1"/>
    <property type="molecule type" value="Genomic_DNA"/>
</dbReference>
<evidence type="ECO:0000256" key="1">
    <source>
        <dbReference type="SAM" id="SignalP"/>
    </source>
</evidence>
<keyword evidence="3" id="KW-1185">Reference proteome</keyword>
<sequence>MVRSSTRTALVALATAATFTGVVAGPASAHDGGSSSCVTRHEWRHVKVGMSKATVHAIFDTRGKFADGHAGGYTREYRPCAWGGGTDVRLFVGYSGDTHRAVEKRLV</sequence>
<dbReference type="STRING" id="642780.SAMN04488570_2863"/>
<protein>
    <submittedName>
        <fullName evidence="2">Uncharacterized protein</fullName>
    </submittedName>
</protein>
<organism evidence="2 3">
    <name type="scientific">Nocardioides scoriae</name>
    <dbReference type="NCBI Taxonomy" id="642780"/>
    <lineage>
        <taxon>Bacteria</taxon>
        <taxon>Bacillati</taxon>
        <taxon>Actinomycetota</taxon>
        <taxon>Actinomycetes</taxon>
        <taxon>Propionibacteriales</taxon>
        <taxon>Nocardioidaceae</taxon>
        <taxon>Nocardioides</taxon>
    </lineage>
</organism>
<dbReference type="AlphaFoldDB" id="A0A1H1VL86"/>
<name>A0A1H1VL86_9ACTN</name>
<reference evidence="3" key="1">
    <citation type="submission" date="2016-10" db="EMBL/GenBank/DDBJ databases">
        <authorList>
            <person name="Varghese N."/>
            <person name="Submissions S."/>
        </authorList>
    </citation>
    <scope>NUCLEOTIDE SEQUENCE [LARGE SCALE GENOMIC DNA]</scope>
    <source>
        <strain evidence="3">DSM 22127</strain>
    </source>
</reference>
<feature type="chain" id="PRO_5009263410" evidence="1">
    <location>
        <begin position="30"/>
        <end position="107"/>
    </location>
</feature>
<accession>A0A1H1VL86</accession>
<dbReference type="Proteomes" id="UP000198859">
    <property type="component" value="Chromosome I"/>
</dbReference>
<proteinExistence type="predicted"/>
<feature type="signal peptide" evidence="1">
    <location>
        <begin position="1"/>
        <end position="29"/>
    </location>
</feature>
<keyword evidence="1" id="KW-0732">Signal</keyword>
<evidence type="ECO:0000313" key="2">
    <source>
        <dbReference type="EMBL" id="SDS85300.1"/>
    </source>
</evidence>
<evidence type="ECO:0000313" key="3">
    <source>
        <dbReference type="Proteomes" id="UP000198859"/>
    </source>
</evidence>